<dbReference type="Proteomes" id="UP000596742">
    <property type="component" value="Unassembled WGS sequence"/>
</dbReference>
<dbReference type="EMBL" id="UYJE01004586">
    <property type="protein sequence ID" value="VDI29298.1"/>
    <property type="molecule type" value="Genomic_DNA"/>
</dbReference>
<feature type="compositionally biased region" description="Polar residues" evidence="1">
    <location>
        <begin position="129"/>
        <end position="139"/>
    </location>
</feature>
<keyword evidence="3" id="KW-1185">Reference proteome</keyword>
<evidence type="ECO:0000313" key="2">
    <source>
        <dbReference type="EMBL" id="VDI29298.1"/>
    </source>
</evidence>
<comment type="caution">
    <text evidence="2">The sequence shown here is derived from an EMBL/GenBank/DDBJ whole genome shotgun (WGS) entry which is preliminary data.</text>
</comment>
<feature type="region of interest" description="Disordered" evidence="1">
    <location>
        <begin position="112"/>
        <end position="142"/>
    </location>
</feature>
<dbReference type="AlphaFoldDB" id="A0A8B6E3X4"/>
<gene>
    <name evidence="2" type="ORF">MGAL_10B009170</name>
</gene>
<organism evidence="2 3">
    <name type="scientific">Mytilus galloprovincialis</name>
    <name type="common">Mediterranean mussel</name>
    <dbReference type="NCBI Taxonomy" id="29158"/>
    <lineage>
        <taxon>Eukaryota</taxon>
        <taxon>Metazoa</taxon>
        <taxon>Spiralia</taxon>
        <taxon>Lophotrochozoa</taxon>
        <taxon>Mollusca</taxon>
        <taxon>Bivalvia</taxon>
        <taxon>Autobranchia</taxon>
        <taxon>Pteriomorphia</taxon>
        <taxon>Mytilida</taxon>
        <taxon>Mytiloidea</taxon>
        <taxon>Mytilidae</taxon>
        <taxon>Mytilinae</taxon>
        <taxon>Mytilus</taxon>
    </lineage>
</organism>
<feature type="compositionally biased region" description="Acidic residues" evidence="1">
    <location>
        <begin position="222"/>
        <end position="231"/>
    </location>
</feature>
<reference evidence="2" key="1">
    <citation type="submission" date="2018-11" db="EMBL/GenBank/DDBJ databases">
        <authorList>
            <person name="Alioto T."/>
            <person name="Alioto T."/>
        </authorList>
    </citation>
    <scope>NUCLEOTIDE SEQUENCE</scope>
</reference>
<accession>A0A8B6E3X4</accession>
<name>A0A8B6E3X4_MYTGA</name>
<protein>
    <submittedName>
        <fullName evidence="2">Uncharacterized protein</fullName>
    </submittedName>
</protein>
<sequence length="237" mass="27597">MIQFRTDGSFVKTNQLRISDSGPPFNSKKLSIAQGFNHYQVTPGRQIANREVNLVRKPTNKTDQITKLKKKNTKTAKHEIHRRYHSNLYEEINERDRQCKEKIRGYAENRNKKMKKNGPRKTCAGGGTNKIQSNRSSYSAHDFEDDRFKQNGRNITMSNCGYCGFDHCEGKKCPVYVCRAEKRISESYDSQQQNRSVNYGNRRNVKKTIEEAYKTDSNTDTSDYEEDEDYFEQTIST</sequence>
<evidence type="ECO:0000256" key="1">
    <source>
        <dbReference type="SAM" id="MobiDB-lite"/>
    </source>
</evidence>
<proteinExistence type="predicted"/>
<feature type="region of interest" description="Disordered" evidence="1">
    <location>
        <begin position="212"/>
        <end position="237"/>
    </location>
</feature>
<evidence type="ECO:0000313" key="3">
    <source>
        <dbReference type="Proteomes" id="UP000596742"/>
    </source>
</evidence>